<reference evidence="2" key="1">
    <citation type="submission" date="2022-04" db="EMBL/GenBank/DDBJ databases">
        <title>Carnegiea gigantea Genome sequencing and assembly v2.</title>
        <authorList>
            <person name="Copetti D."/>
            <person name="Sanderson M.J."/>
            <person name="Burquez A."/>
            <person name="Wojciechowski M.F."/>
        </authorList>
    </citation>
    <scope>NUCLEOTIDE SEQUENCE</scope>
    <source>
        <strain evidence="2">SGP5-SGP5p</strain>
        <tissue evidence="2">Aerial part</tissue>
    </source>
</reference>
<dbReference type="EMBL" id="JAKOGI010001883">
    <property type="protein sequence ID" value="KAJ8423732.1"/>
    <property type="molecule type" value="Genomic_DNA"/>
</dbReference>
<feature type="region of interest" description="Disordered" evidence="1">
    <location>
        <begin position="58"/>
        <end position="77"/>
    </location>
</feature>
<dbReference type="OrthoDB" id="2919534at2759"/>
<comment type="caution">
    <text evidence="2">The sequence shown here is derived from an EMBL/GenBank/DDBJ whole genome shotgun (WGS) entry which is preliminary data.</text>
</comment>
<proteinExistence type="predicted"/>
<feature type="region of interest" description="Disordered" evidence="1">
    <location>
        <begin position="199"/>
        <end position="223"/>
    </location>
</feature>
<keyword evidence="3" id="KW-1185">Reference proteome</keyword>
<protein>
    <submittedName>
        <fullName evidence="2">Uncharacterized protein</fullName>
    </submittedName>
</protein>
<dbReference type="Proteomes" id="UP001153076">
    <property type="component" value="Unassembled WGS sequence"/>
</dbReference>
<feature type="compositionally biased region" description="Basic and acidic residues" evidence="1">
    <location>
        <begin position="58"/>
        <end position="76"/>
    </location>
</feature>
<evidence type="ECO:0000313" key="2">
    <source>
        <dbReference type="EMBL" id="KAJ8423732.1"/>
    </source>
</evidence>
<sequence>MTNTIIQHVFKQDKKAVEAMSSARPLPCFKYVPTTGCEPSYRHAPVVSHCHSEGMREAPYADRNGRSRGENRDRSVGAEALHNRHLSYGRLAKSITASTPYATLGSRSRSRPRALEGKPQDKAKVRTLEIDFLLVNVPTAYNIILGQPTLYKVKAVFAPYLLQLQFEADDGTIGMMQGDQWIARECYLVSIRPLVEQTTKRGPIGPLPPDKKPQPRPPPPAAEALAIHTMTSTEPEQPLPETADGMEQILAQKKKRMIVKMSLTS</sequence>
<gene>
    <name evidence="2" type="ORF">Cgig2_025308</name>
</gene>
<evidence type="ECO:0000313" key="3">
    <source>
        <dbReference type="Proteomes" id="UP001153076"/>
    </source>
</evidence>
<dbReference type="AlphaFoldDB" id="A0A9Q1GQR1"/>
<name>A0A9Q1GQR1_9CARY</name>
<organism evidence="2 3">
    <name type="scientific">Carnegiea gigantea</name>
    <dbReference type="NCBI Taxonomy" id="171969"/>
    <lineage>
        <taxon>Eukaryota</taxon>
        <taxon>Viridiplantae</taxon>
        <taxon>Streptophyta</taxon>
        <taxon>Embryophyta</taxon>
        <taxon>Tracheophyta</taxon>
        <taxon>Spermatophyta</taxon>
        <taxon>Magnoliopsida</taxon>
        <taxon>eudicotyledons</taxon>
        <taxon>Gunneridae</taxon>
        <taxon>Pentapetalae</taxon>
        <taxon>Caryophyllales</taxon>
        <taxon>Cactineae</taxon>
        <taxon>Cactaceae</taxon>
        <taxon>Cactoideae</taxon>
        <taxon>Echinocereeae</taxon>
        <taxon>Carnegiea</taxon>
    </lineage>
</organism>
<evidence type="ECO:0000256" key="1">
    <source>
        <dbReference type="SAM" id="MobiDB-lite"/>
    </source>
</evidence>
<accession>A0A9Q1GQR1</accession>